<reference evidence="3" key="1">
    <citation type="journal article" date="2019" name="Int. J. Syst. Evol. Microbiol.">
        <title>The Global Catalogue of Microorganisms (GCM) 10K type strain sequencing project: providing services to taxonomists for standard genome sequencing and annotation.</title>
        <authorList>
            <consortium name="The Broad Institute Genomics Platform"/>
            <consortium name="The Broad Institute Genome Sequencing Center for Infectious Disease"/>
            <person name="Wu L."/>
            <person name="Ma J."/>
        </authorList>
    </citation>
    <scope>NUCLEOTIDE SEQUENCE [LARGE SCALE GENOMIC DNA]</scope>
    <source>
        <strain evidence="3">JCM 18302</strain>
    </source>
</reference>
<accession>A0ABP9NN05</accession>
<organism evidence="2 3">
    <name type="scientific">Pseudonocardia adelaidensis</name>
    <dbReference type="NCBI Taxonomy" id="648754"/>
    <lineage>
        <taxon>Bacteria</taxon>
        <taxon>Bacillati</taxon>
        <taxon>Actinomycetota</taxon>
        <taxon>Actinomycetes</taxon>
        <taxon>Pseudonocardiales</taxon>
        <taxon>Pseudonocardiaceae</taxon>
        <taxon>Pseudonocardia</taxon>
    </lineage>
</organism>
<feature type="compositionally biased region" description="Pro residues" evidence="1">
    <location>
        <begin position="19"/>
        <end position="29"/>
    </location>
</feature>
<evidence type="ECO:0000256" key="1">
    <source>
        <dbReference type="SAM" id="MobiDB-lite"/>
    </source>
</evidence>
<protein>
    <submittedName>
        <fullName evidence="2">Uncharacterized protein</fullName>
    </submittedName>
</protein>
<evidence type="ECO:0000313" key="3">
    <source>
        <dbReference type="Proteomes" id="UP001500804"/>
    </source>
</evidence>
<sequence length="111" mass="11610">MADADAWLPSAKALADTATPPPPIPPPPEPDARAQAYDPVSGSRAEAEREAEYEWLQLVPLVPMHDADACAEFASPAAAAVVMTWPPPMVPFPKPTASALAPGADAWLSAR</sequence>
<evidence type="ECO:0000313" key="2">
    <source>
        <dbReference type="EMBL" id="GAA5123094.1"/>
    </source>
</evidence>
<gene>
    <name evidence="2" type="ORF">GCM10023320_34380</name>
</gene>
<dbReference type="Proteomes" id="UP001500804">
    <property type="component" value="Unassembled WGS sequence"/>
</dbReference>
<proteinExistence type="predicted"/>
<dbReference type="EMBL" id="BAABJO010000011">
    <property type="protein sequence ID" value="GAA5123094.1"/>
    <property type="molecule type" value="Genomic_DNA"/>
</dbReference>
<comment type="caution">
    <text evidence="2">The sequence shown here is derived from an EMBL/GenBank/DDBJ whole genome shotgun (WGS) entry which is preliminary data.</text>
</comment>
<name>A0ABP9NN05_9PSEU</name>
<keyword evidence="3" id="KW-1185">Reference proteome</keyword>
<feature type="region of interest" description="Disordered" evidence="1">
    <location>
        <begin position="1"/>
        <end position="48"/>
    </location>
</feature>